<sequence>MRSSQIADNDDVSGKLSFRFVRFDREGITPPANLLLVIYPIYLGRTPLICRCLLSAGMFYPSPRMNQKLLPGEEN</sequence>
<gene>
    <name evidence="1" type="ORF">CEXT_192051</name>
</gene>
<organism evidence="1 2">
    <name type="scientific">Caerostris extrusa</name>
    <name type="common">Bark spider</name>
    <name type="synonym">Caerostris bankana</name>
    <dbReference type="NCBI Taxonomy" id="172846"/>
    <lineage>
        <taxon>Eukaryota</taxon>
        <taxon>Metazoa</taxon>
        <taxon>Ecdysozoa</taxon>
        <taxon>Arthropoda</taxon>
        <taxon>Chelicerata</taxon>
        <taxon>Arachnida</taxon>
        <taxon>Araneae</taxon>
        <taxon>Araneomorphae</taxon>
        <taxon>Entelegynae</taxon>
        <taxon>Araneoidea</taxon>
        <taxon>Araneidae</taxon>
        <taxon>Caerostris</taxon>
    </lineage>
</organism>
<keyword evidence="2" id="KW-1185">Reference proteome</keyword>
<protein>
    <submittedName>
        <fullName evidence="1">Uncharacterized protein</fullName>
    </submittedName>
</protein>
<reference evidence="1 2" key="1">
    <citation type="submission" date="2021-06" db="EMBL/GenBank/DDBJ databases">
        <title>Caerostris extrusa draft genome.</title>
        <authorList>
            <person name="Kono N."/>
            <person name="Arakawa K."/>
        </authorList>
    </citation>
    <scope>NUCLEOTIDE SEQUENCE [LARGE SCALE GENOMIC DNA]</scope>
</reference>
<dbReference type="AlphaFoldDB" id="A0AAV4RJ36"/>
<dbReference type="EMBL" id="BPLR01007901">
    <property type="protein sequence ID" value="GIY20529.1"/>
    <property type="molecule type" value="Genomic_DNA"/>
</dbReference>
<proteinExistence type="predicted"/>
<evidence type="ECO:0000313" key="1">
    <source>
        <dbReference type="EMBL" id="GIY20529.1"/>
    </source>
</evidence>
<accession>A0AAV4RJ36</accession>
<name>A0AAV4RJ36_CAEEX</name>
<dbReference type="Proteomes" id="UP001054945">
    <property type="component" value="Unassembled WGS sequence"/>
</dbReference>
<evidence type="ECO:0000313" key="2">
    <source>
        <dbReference type="Proteomes" id="UP001054945"/>
    </source>
</evidence>
<comment type="caution">
    <text evidence="1">The sequence shown here is derived from an EMBL/GenBank/DDBJ whole genome shotgun (WGS) entry which is preliminary data.</text>
</comment>